<dbReference type="Gene3D" id="2.30.30.60">
    <property type="match status" value="1"/>
</dbReference>
<dbReference type="AlphaFoldDB" id="A0A419WBI7"/>
<feature type="domain" description="Mechanosensitive ion channel MscS C-terminal" evidence="9">
    <location>
        <begin position="194"/>
        <end position="281"/>
    </location>
</feature>
<dbReference type="Gene3D" id="3.30.70.100">
    <property type="match status" value="1"/>
</dbReference>
<evidence type="ECO:0000256" key="5">
    <source>
        <dbReference type="ARBA" id="ARBA00022989"/>
    </source>
</evidence>
<feature type="domain" description="Mechanosensitive ion channel transmembrane helices 2/3" evidence="10">
    <location>
        <begin position="84"/>
        <end position="122"/>
    </location>
</feature>
<evidence type="ECO:0000256" key="1">
    <source>
        <dbReference type="ARBA" id="ARBA00004651"/>
    </source>
</evidence>
<comment type="subcellular location">
    <subcellularLocation>
        <location evidence="1">Cell membrane</location>
        <topology evidence="1">Multi-pass membrane protein</topology>
    </subcellularLocation>
</comment>
<reference evidence="11 12" key="1">
    <citation type="submission" date="2018-09" db="EMBL/GenBank/DDBJ databases">
        <title>Genomic Encyclopedia of Archaeal and Bacterial Type Strains, Phase II (KMG-II): from individual species to whole genera.</title>
        <authorList>
            <person name="Goeker M."/>
        </authorList>
    </citation>
    <scope>NUCLEOTIDE SEQUENCE [LARGE SCALE GENOMIC DNA]</scope>
    <source>
        <strain evidence="11 12">DSM 27148</strain>
    </source>
</reference>
<dbReference type="InterPro" id="IPR011066">
    <property type="entry name" value="MscS_channel_C_sf"/>
</dbReference>
<dbReference type="Pfam" id="PF21088">
    <property type="entry name" value="MS_channel_1st"/>
    <property type="match status" value="1"/>
</dbReference>
<dbReference type="PANTHER" id="PTHR30460">
    <property type="entry name" value="MODERATE CONDUCTANCE MECHANOSENSITIVE CHANNEL YBIO"/>
    <property type="match status" value="1"/>
</dbReference>
<dbReference type="OrthoDB" id="9809206at2"/>
<dbReference type="InterPro" id="IPR049278">
    <property type="entry name" value="MS_channel_C"/>
</dbReference>
<dbReference type="InterPro" id="IPR011014">
    <property type="entry name" value="MscS_channel_TM-2"/>
</dbReference>
<feature type="transmembrane region" description="Helical" evidence="7">
    <location>
        <begin position="103"/>
        <end position="121"/>
    </location>
</feature>
<comment type="similarity">
    <text evidence="2">Belongs to the MscS (TC 1.A.23) family.</text>
</comment>
<dbReference type="Pfam" id="PF00924">
    <property type="entry name" value="MS_channel_2nd"/>
    <property type="match status" value="1"/>
</dbReference>
<keyword evidence="6 7" id="KW-0472">Membrane</keyword>
<evidence type="ECO:0000256" key="4">
    <source>
        <dbReference type="ARBA" id="ARBA00022692"/>
    </source>
</evidence>
<evidence type="ECO:0000256" key="3">
    <source>
        <dbReference type="ARBA" id="ARBA00022475"/>
    </source>
</evidence>
<keyword evidence="5 7" id="KW-1133">Transmembrane helix</keyword>
<evidence type="ECO:0000313" key="11">
    <source>
        <dbReference type="EMBL" id="RKD92818.1"/>
    </source>
</evidence>
<dbReference type="InterPro" id="IPR045276">
    <property type="entry name" value="YbiO_bact"/>
</dbReference>
<comment type="caution">
    <text evidence="11">The sequence shown here is derived from an EMBL/GenBank/DDBJ whole genome shotgun (WGS) entry which is preliminary data.</text>
</comment>
<dbReference type="EMBL" id="RAPN01000001">
    <property type="protein sequence ID" value="RKD92818.1"/>
    <property type="molecule type" value="Genomic_DNA"/>
</dbReference>
<dbReference type="SUPFAM" id="SSF82689">
    <property type="entry name" value="Mechanosensitive channel protein MscS (YggB), C-terminal domain"/>
    <property type="match status" value="1"/>
</dbReference>
<evidence type="ECO:0000256" key="6">
    <source>
        <dbReference type="ARBA" id="ARBA00023136"/>
    </source>
</evidence>
<organism evidence="11 12">
    <name type="scientific">Mangrovibacterium diazotrophicum</name>
    <dbReference type="NCBI Taxonomy" id="1261403"/>
    <lineage>
        <taxon>Bacteria</taxon>
        <taxon>Pseudomonadati</taxon>
        <taxon>Bacteroidota</taxon>
        <taxon>Bacteroidia</taxon>
        <taxon>Marinilabiliales</taxon>
        <taxon>Prolixibacteraceae</taxon>
        <taxon>Mangrovibacterium</taxon>
    </lineage>
</organism>
<dbReference type="Gene3D" id="1.10.287.1260">
    <property type="match status" value="1"/>
</dbReference>
<dbReference type="GO" id="GO:0005886">
    <property type="term" value="C:plasma membrane"/>
    <property type="evidence" value="ECO:0007669"/>
    <property type="project" value="UniProtKB-SubCell"/>
</dbReference>
<dbReference type="InterPro" id="IPR049142">
    <property type="entry name" value="MS_channel_1st"/>
</dbReference>
<sequence length="315" mass="35900">MEKIFTTEFWETVATSLAHWVVTELPSLVILLVLFMILLRVVKFFISKLKKLLVTQTIHRQEEPDTEAEKRLNTLMGIVRKGAVIILWSLFIMIFLKKINIEIGPILAGAGIIGLAVGFGAQELVRDFITGFFILLENQIRTGDVAIINGTGGLVEKIELRTITLRDQSGVVHIFQNGKINTVSNMTKGWSAMVFDIGVAYKEDLNKVMKVMKEVADGMQNDPQFKDRILEPMEIFGLDSFGDSALVVKGRIKTRPIEQWNVGREYNKRLKEAFDEHRIEIPFPHRTIYWGEEIDPLKLSMQKAEEIAREKANKE</sequence>
<keyword evidence="12" id="KW-1185">Reference proteome</keyword>
<dbReference type="Proteomes" id="UP000283387">
    <property type="component" value="Unassembled WGS sequence"/>
</dbReference>
<dbReference type="InterPro" id="IPR006685">
    <property type="entry name" value="MscS_channel_2nd"/>
</dbReference>
<dbReference type="Pfam" id="PF21082">
    <property type="entry name" value="MS_channel_3rd"/>
    <property type="match status" value="1"/>
</dbReference>
<feature type="transmembrane region" description="Helical" evidence="7">
    <location>
        <begin position="20"/>
        <end position="42"/>
    </location>
</feature>
<dbReference type="GO" id="GO:0008381">
    <property type="term" value="F:mechanosensitive monoatomic ion channel activity"/>
    <property type="evidence" value="ECO:0007669"/>
    <property type="project" value="InterPro"/>
</dbReference>
<feature type="domain" description="Mechanosensitive ion channel MscS" evidence="8">
    <location>
        <begin position="124"/>
        <end position="187"/>
    </location>
</feature>
<evidence type="ECO:0000259" key="9">
    <source>
        <dbReference type="Pfam" id="PF21082"/>
    </source>
</evidence>
<evidence type="ECO:0000259" key="8">
    <source>
        <dbReference type="Pfam" id="PF00924"/>
    </source>
</evidence>
<feature type="transmembrane region" description="Helical" evidence="7">
    <location>
        <begin position="78"/>
        <end position="97"/>
    </location>
</feature>
<name>A0A419WBI7_9BACT</name>
<dbReference type="InterPro" id="IPR010920">
    <property type="entry name" value="LSM_dom_sf"/>
</dbReference>
<gene>
    <name evidence="11" type="ORF">BC643_3195</name>
</gene>
<evidence type="ECO:0000313" key="12">
    <source>
        <dbReference type="Proteomes" id="UP000283387"/>
    </source>
</evidence>
<dbReference type="PANTHER" id="PTHR30460:SF0">
    <property type="entry name" value="MODERATE CONDUCTANCE MECHANOSENSITIVE CHANNEL YBIO"/>
    <property type="match status" value="1"/>
</dbReference>
<proteinExistence type="inferred from homology"/>
<evidence type="ECO:0000256" key="7">
    <source>
        <dbReference type="SAM" id="Phobius"/>
    </source>
</evidence>
<dbReference type="SUPFAM" id="SSF82861">
    <property type="entry name" value="Mechanosensitive channel protein MscS (YggB), transmembrane region"/>
    <property type="match status" value="1"/>
</dbReference>
<accession>A0A419WBI7</accession>
<protein>
    <submittedName>
        <fullName evidence="11">Small conductance mechanosensitive channel</fullName>
    </submittedName>
</protein>
<evidence type="ECO:0000259" key="10">
    <source>
        <dbReference type="Pfam" id="PF21088"/>
    </source>
</evidence>
<keyword evidence="3" id="KW-1003">Cell membrane</keyword>
<dbReference type="RefSeq" id="WP_120273993.1">
    <property type="nucleotide sequence ID" value="NZ_RAPN01000001.1"/>
</dbReference>
<dbReference type="SUPFAM" id="SSF50182">
    <property type="entry name" value="Sm-like ribonucleoproteins"/>
    <property type="match status" value="1"/>
</dbReference>
<keyword evidence="4 7" id="KW-0812">Transmembrane</keyword>
<dbReference type="InterPro" id="IPR023408">
    <property type="entry name" value="MscS_beta-dom_sf"/>
</dbReference>
<evidence type="ECO:0000256" key="2">
    <source>
        <dbReference type="ARBA" id="ARBA00008017"/>
    </source>
</evidence>